<keyword evidence="5 11" id="KW-0489">Methyltransferase</keyword>
<organism evidence="11 12">
    <name type="scientific">Cyanidiococcus yangmingshanensis</name>
    <dbReference type="NCBI Taxonomy" id="2690220"/>
    <lineage>
        <taxon>Eukaryota</taxon>
        <taxon>Rhodophyta</taxon>
        <taxon>Bangiophyceae</taxon>
        <taxon>Cyanidiales</taxon>
        <taxon>Cyanidiaceae</taxon>
        <taxon>Cyanidiococcus</taxon>
    </lineage>
</organism>
<dbReference type="GO" id="GO:0070037">
    <property type="term" value="F:rRNA (pseudouridine) methyltransferase activity"/>
    <property type="evidence" value="ECO:0007669"/>
    <property type="project" value="InterPro"/>
</dbReference>
<proteinExistence type="inferred from homology"/>
<keyword evidence="3" id="KW-0690">Ribosome biogenesis</keyword>
<evidence type="ECO:0000256" key="5">
    <source>
        <dbReference type="ARBA" id="ARBA00022603"/>
    </source>
</evidence>
<keyword evidence="10" id="KW-0539">Nucleus</keyword>
<evidence type="ECO:0000256" key="7">
    <source>
        <dbReference type="ARBA" id="ARBA00022691"/>
    </source>
</evidence>
<keyword evidence="7" id="KW-0949">S-adenosyl-L-methionine</keyword>
<dbReference type="Gene3D" id="3.40.1280.10">
    <property type="match status" value="1"/>
</dbReference>
<dbReference type="GO" id="GO:0019843">
    <property type="term" value="F:rRNA binding"/>
    <property type="evidence" value="ECO:0007669"/>
    <property type="project" value="UniProtKB-KW"/>
</dbReference>
<dbReference type="InterPro" id="IPR029028">
    <property type="entry name" value="Alpha/beta_knot_MTases"/>
</dbReference>
<keyword evidence="8" id="KW-0699">rRNA-binding</keyword>
<comment type="caution">
    <text evidence="11">The sequence shown here is derived from an EMBL/GenBank/DDBJ whole genome shotgun (WGS) entry which is preliminary data.</text>
</comment>
<evidence type="ECO:0000256" key="9">
    <source>
        <dbReference type="ARBA" id="ARBA00022884"/>
    </source>
</evidence>
<dbReference type="PANTHER" id="PTHR12636:SF5">
    <property type="entry name" value="RIBOSOMAL RNA SMALL SUBUNIT METHYLTRANSFERASE NEP1"/>
    <property type="match status" value="1"/>
</dbReference>
<dbReference type="OrthoDB" id="269804at2759"/>
<keyword evidence="9" id="KW-0694">RNA-binding</keyword>
<accession>A0A7J7IFS1</accession>
<reference evidence="11 12" key="1">
    <citation type="journal article" date="2020" name="J. Phycol.">
        <title>Comparative genome analysis reveals Cyanidiococcus gen. nov., a new extremophilic red algal genus sister to Cyanidioschyzon (Cyanidioschyzonaceae, Rhodophyta).</title>
        <authorList>
            <person name="Liu S.-L."/>
            <person name="Chiang Y.-R."/>
            <person name="Yoon H.S."/>
            <person name="Fu H.-Y."/>
        </authorList>
    </citation>
    <scope>NUCLEOTIDE SEQUENCE [LARGE SCALE GENOMIC DNA]</scope>
    <source>
        <strain evidence="11 12">THAL066</strain>
    </source>
</reference>
<evidence type="ECO:0000256" key="3">
    <source>
        <dbReference type="ARBA" id="ARBA00022517"/>
    </source>
</evidence>
<dbReference type="FunFam" id="3.40.1280.10:FF:000003">
    <property type="entry name" value="Ribosomal RNA small subunit methyltransferase"/>
    <property type="match status" value="1"/>
</dbReference>
<evidence type="ECO:0000256" key="4">
    <source>
        <dbReference type="ARBA" id="ARBA00022552"/>
    </source>
</evidence>
<evidence type="ECO:0000313" key="12">
    <source>
        <dbReference type="Proteomes" id="UP000530660"/>
    </source>
</evidence>
<comment type="subcellular location">
    <subcellularLocation>
        <location evidence="1">Nucleus</location>
        <location evidence="1">Nucleolus</location>
    </subcellularLocation>
</comment>
<dbReference type="GO" id="GO:0032040">
    <property type="term" value="C:small-subunit processome"/>
    <property type="evidence" value="ECO:0007669"/>
    <property type="project" value="TreeGrafter"/>
</dbReference>
<evidence type="ECO:0000256" key="2">
    <source>
        <dbReference type="ARBA" id="ARBA00008115"/>
    </source>
</evidence>
<sequence length="237" mass="26484">MSLRTKKRPRAETAPTGYIGTGRVYVVLAGAYLQTAKVRKAGRHESTEPVLLSSDEHANYISRTLGRDPALYRPDITHQCLLTLLDSPLNKADRLRVYIHTAQNVLVEVHPRVRMPRTFARFSGLMAQLLEKRRIMATNSNEVLLRVIQNPITKYLPVGSRKILLTDTSDHLNDIRQVAVDEVGDNEDIVFAIGAISHGEVAPEWTEESMAISVYSCSAAMICSRVCHAFEGRYGIL</sequence>
<dbReference type="SUPFAM" id="SSF75217">
    <property type="entry name" value="alpha/beta knot"/>
    <property type="match status" value="1"/>
</dbReference>
<name>A0A7J7IFS1_9RHOD</name>
<dbReference type="PANTHER" id="PTHR12636">
    <property type="entry name" value="NEP1/MRA1"/>
    <property type="match status" value="1"/>
</dbReference>
<dbReference type="CDD" id="cd18088">
    <property type="entry name" value="Nep1-like"/>
    <property type="match status" value="1"/>
</dbReference>
<keyword evidence="4" id="KW-0698">rRNA processing</keyword>
<dbReference type="InterPro" id="IPR029026">
    <property type="entry name" value="tRNA_m1G_MTases_N"/>
</dbReference>
<comment type="similarity">
    <text evidence="2">Belongs to the class IV-like SAM-binding methyltransferase superfamily. RNA methyltransferase NEP1 family.</text>
</comment>
<dbReference type="AlphaFoldDB" id="A0A7J7IFS1"/>
<keyword evidence="12" id="KW-1185">Reference proteome</keyword>
<gene>
    <name evidence="11" type="primary">EMG1</name>
    <name evidence="11" type="ORF">F1559_002141</name>
</gene>
<dbReference type="InterPro" id="IPR005304">
    <property type="entry name" value="Rbsml_bgen_MeTrfase_EMG1/NEP1"/>
</dbReference>
<evidence type="ECO:0000256" key="10">
    <source>
        <dbReference type="ARBA" id="ARBA00023242"/>
    </source>
</evidence>
<evidence type="ECO:0000313" key="11">
    <source>
        <dbReference type="EMBL" id="KAF6001952.1"/>
    </source>
</evidence>
<keyword evidence="6 11" id="KW-0808">Transferase</keyword>
<evidence type="ECO:0000256" key="1">
    <source>
        <dbReference type="ARBA" id="ARBA00004604"/>
    </source>
</evidence>
<evidence type="ECO:0000256" key="8">
    <source>
        <dbReference type="ARBA" id="ARBA00022730"/>
    </source>
</evidence>
<dbReference type="GO" id="GO:0070475">
    <property type="term" value="P:rRNA base methylation"/>
    <property type="evidence" value="ECO:0007669"/>
    <property type="project" value="InterPro"/>
</dbReference>
<protein>
    <submittedName>
        <fullName evidence="11">18S rRNA pseudouridine methyltransferase</fullName>
    </submittedName>
</protein>
<evidence type="ECO:0000256" key="6">
    <source>
        <dbReference type="ARBA" id="ARBA00022679"/>
    </source>
</evidence>
<dbReference type="Proteomes" id="UP000530660">
    <property type="component" value="Unassembled WGS sequence"/>
</dbReference>
<dbReference type="EMBL" id="VWRR01000012">
    <property type="protein sequence ID" value="KAF6001952.1"/>
    <property type="molecule type" value="Genomic_DNA"/>
</dbReference>
<dbReference type="Pfam" id="PF03587">
    <property type="entry name" value="EMG1"/>
    <property type="match status" value="1"/>
</dbReference>